<keyword evidence="5" id="KW-0121">Carboxypeptidase</keyword>
<organism evidence="5 6">
    <name type="scientific">Edaphobacter modestus</name>
    <dbReference type="NCBI Taxonomy" id="388466"/>
    <lineage>
        <taxon>Bacteria</taxon>
        <taxon>Pseudomonadati</taxon>
        <taxon>Acidobacteriota</taxon>
        <taxon>Terriglobia</taxon>
        <taxon>Terriglobales</taxon>
        <taxon>Acidobacteriaceae</taxon>
        <taxon>Edaphobacter</taxon>
    </lineage>
</organism>
<dbReference type="Proteomes" id="UP000292958">
    <property type="component" value="Unassembled WGS sequence"/>
</dbReference>
<evidence type="ECO:0000256" key="2">
    <source>
        <dbReference type="ARBA" id="ARBA00023136"/>
    </source>
</evidence>
<evidence type="ECO:0000256" key="1">
    <source>
        <dbReference type="ARBA" id="ARBA00004442"/>
    </source>
</evidence>
<dbReference type="InterPro" id="IPR057601">
    <property type="entry name" value="Oar-like_b-barrel"/>
</dbReference>
<dbReference type="InterPro" id="IPR013784">
    <property type="entry name" value="Carb-bd-like_fold"/>
</dbReference>
<comment type="caution">
    <text evidence="5">The sequence shown here is derived from an EMBL/GenBank/DDBJ whole genome shotgun (WGS) entry which is preliminary data.</text>
</comment>
<keyword evidence="5" id="KW-0645">Protease</keyword>
<dbReference type="Pfam" id="PF25183">
    <property type="entry name" value="OMP_b-brl_4"/>
    <property type="match status" value="1"/>
</dbReference>
<dbReference type="GO" id="GO:0004180">
    <property type="term" value="F:carboxypeptidase activity"/>
    <property type="evidence" value="ECO:0007669"/>
    <property type="project" value="UniProtKB-KW"/>
</dbReference>
<proteinExistence type="predicted"/>
<accession>A0A4Q7YFN6</accession>
<dbReference type="SUPFAM" id="SSF56935">
    <property type="entry name" value="Porins"/>
    <property type="match status" value="1"/>
</dbReference>
<keyword evidence="2" id="KW-0472">Membrane</keyword>
<sequence length="1301" mass="140057">MTRTISSFIAEKKGLARNLRAARATGMLLLTAAMLLMMQPVSGFAQTAGLGTISGIVTDPSGAVVPGAKLTITNMATGVSRESATNGTGYYEVNALTPGKYKILVAQPGFQDLLREGITLEAAAHANVPLQVAVGASVQTVVIQADASLLNTESGSSGQVLTTKQVEALPVSGNNPTWLALIAPGVQGTTGQAASTDDTLAWTGLTTNFGSYGLIGYNEFSLDGAPNETNSRQSGVNLTIDELGEMKFDVAGYDASVGHTLGVLATQTTKYGTNDLHGTIRETYTAKRWAAMNHFQGLNYRYQKSLANCVNGGSTSPDCFAIENQYGWPGTNMNNGSAAIGGPVRIPKIFDGRNKLFFFASVLNDVFAGAQSQSATLPTMQERGGNFSDLQQQTTNIPSSFTAACPAGTPYYGQYQIYDPYSVTIDGNGIPRRRPFCGNVIPASRLANSAMVQLYNSLQPVPTQNNPLGSNFAYTQITPQTYRDYTGRVDYKFTSKDSLFVRYTRGNYTKGQNDWTVGNVGQQQGPRWIDVPAIGWDHVFNEHTNIDVTFGGTNYKTHCCYYPGYDQYSPSSLGLPTYTDQYAQQANVQLPVLQISAYQNAVPGASPTSLGVTDSVASTYRSFALRGNVIHVQGRHTLRAGAEYRWQNASQGVGGNVSGTYNFDNTYTQQNNGSDSAYQQSNTGLSYAAFLMGINSSASVAKNSSLSLQSPYYAIYAGDTWRLTPKLTLIPGLRFEYEYGVVEKHNQMIVGWNPSADLSGISQPANAAYLGAVAGATTAQRAILPSSLQIQGGPLYAGVNGAPRSAWGNNYRFLPRLSVAYQATERLVIRGGYGLFFDTLNALNVTANQDGFSASTSVVTSNTFGTNFVPGVSPLSDPFPINGSGSRFNTPIGSAAGSLYYLGASPIIFDHGLVPARQQRGSIGVQYQLTDSMMLDVSYNIAYTSNLQVTKNSAFTPQSFYAGGLQPNTAPNAVMNSKVTNPFAISNFSGVASSNPAAYNQMSLNSYFTQQQISISNLVRAYPQMNGLSLNQSLGATHFQEALITLTRRYSRGLTVMGSIQFNHQYDRDYFANGYDAMPSWEITQWSQPVRFTAEGVWDLPLGRGKAWATSGWKSALFGGFQLSASYEAQPGVPVNFPNAFFIGDIKASSIKIKKPVYHNDQASGGSNYVQWLTPGTVTATPTTVANPDGSTTTTCSYTGYGFVTNPACQPTGFNTRAFPSRVNGVRQMGMNGAAASVQREFHLYERLRLETTFNAYNVFNHQVLGSVNSNPTDPNFGRVFGDGWPSSSGRWLSIQGRLRF</sequence>
<keyword evidence="6" id="KW-1185">Reference proteome</keyword>
<keyword evidence="3" id="KW-0998">Cell outer membrane</keyword>
<reference evidence="5 6" key="1">
    <citation type="submission" date="2019-02" db="EMBL/GenBank/DDBJ databases">
        <title>Genomic Encyclopedia of Archaeal and Bacterial Type Strains, Phase II (KMG-II): from individual species to whole genera.</title>
        <authorList>
            <person name="Goeker M."/>
        </authorList>
    </citation>
    <scope>NUCLEOTIDE SEQUENCE [LARGE SCALE GENOMIC DNA]</scope>
    <source>
        <strain evidence="5 6">DSM 18101</strain>
    </source>
</reference>
<comment type="subcellular location">
    <subcellularLocation>
        <location evidence="1">Cell outer membrane</location>
    </subcellularLocation>
</comment>
<dbReference type="EMBL" id="SHKW01000002">
    <property type="protein sequence ID" value="RZU35423.1"/>
    <property type="molecule type" value="Genomic_DNA"/>
</dbReference>
<dbReference type="Gene3D" id="2.60.40.1120">
    <property type="entry name" value="Carboxypeptidase-like, regulatory domain"/>
    <property type="match status" value="1"/>
</dbReference>
<dbReference type="SUPFAM" id="SSF49452">
    <property type="entry name" value="Starch-binding domain-like"/>
    <property type="match status" value="1"/>
</dbReference>
<dbReference type="GO" id="GO:0009279">
    <property type="term" value="C:cell outer membrane"/>
    <property type="evidence" value="ECO:0007669"/>
    <property type="project" value="UniProtKB-SubCell"/>
</dbReference>
<name>A0A4Q7YFN6_9BACT</name>
<dbReference type="Gene3D" id="2.40.170.20">
    <property type="entry name" value="TonB-dependent receptor, beta-barrel domain"/>
    <property type="match status" value="1"/>
</dbReference>
<dbReference type="InterPro" id="IPR036942">
    <property type="entry name" value="Beta-barrel_TonB_sf"/>
</dbReference>
<protein>
    <submittedName>
        <fullName evidence="5">Carboxypeptidase family protein</fullName>
    </submittedName>
</protein>
<dbReference type="GO" id="GO:0030246">
    <property type="term" value="F:carbohydrate binding"/>
    <property type="evidence" value="ECO:0007669"/>
    <property type="project" value="InterPro"/>
</dbReference>
<evidence type="ECO:0000259" key="4">
    <source>
        <dbReference type="Pfam" id="PF25183"/>
    </source>
</evidence>
<evidence type="ECO:0000313" key="6">
    <source>
        <dbReference type="Proteomes" id="UP000292958"/>
    </source>
</evidence>
<dbReference type="RefSeq" id="WP_130423676.1">
    <property type="nucleotide sequence ID" value="NZ_SHKW01000002.1"/>
</dbReference>
<evidence type="ECO:0000256" key="3">
    <source>
        <dbReference type="ARBA" id="ARBA00023237"/>
    </source>
</evidence>
<dbReference type="Pfam" id="PF13620">
    <property type="entry name" value="CarboxypepD_reg"/>
    <property type="match status" value="1"/>
</dbReference>
<evidence type="ECO:0000313" key="5">
    <source>
        <dbReference type="EMBL" id="RZU35423.1"/>
    </source>
</evidence>
<dbReference type="OrthoDB" id="98005at2"/>
<feature type="domain" description="TonB-dependent transporter Oar-like beta-barrel" evidence="4">
    <location>
        <begin position="268"/>
        <end position="1281"/>
    </location>
</feature>
<keyword evidence="5" id="KW-0378">Hydrolase</keyword>
<gene>
    <name evidence="5" type="ORF">BDD14_5470</name>
</gene>